<sequence length="190" mass="22273">MLESVTMPWLRELYICRDPTVTPSFWTNSAFLSFTDRSSLGMSLTHLEIQPVVQDQELIQCLELLPLLQRLWLWDCEDHNRHAVVTDFLLDRLACTQGEPVIVPGLEYCHFRTILRFGDESLHRFIRFRAGDQDSEETFEIDFTLPPTPERTFSPNFLAQMEELQAEREGFLFSIQDNANYRKHSEVFAL</sequence>
<evidence type="ECO:0000313" key="1">
    <source>
        <dbReference type="EMBL" id="KAJ7647995.1"/>
    </source>
</evidence>
<dbReference type="EMBL" id="JARKIF010000002">
    <property type="protein sequence ID" value="KAJ7647995.1"/>
    <property type="molecule type" value="Genomic_DNA"/>
</dbReference>
<comment type="caution">
    <text evidence="1">The sequence shown here is derived from an EMBL/GenBank/DDBJ whole genome shotgun (WGS) entry which is preliminary data.</text>
</comment>
<dbReference type="Proteomes" id="UP001221142">
    <property type="component" value="Unassembled WGS sequence"/>
</dbReference>
<name>A0AAD7CGJ0_9AGAR</name>
<gene>
    <name evidence="1" type="ORF">FB45DRAFT_1020208</name>
</gene>
<protein>
    <submittedName>
        <fullName evidence="1">Uncharacterized protein</fullName>
    </submittedName>
</protein>
<proteinExistence type="predicted"/>
<evidence type="ECO:0000313" key="2">
    <source>
        <dbReference type="Proteomes" id="UP001221142"/>
    </source>
</evidence>
<organism evidence="1 2">
    <name type="scientific">Roridomyces roridus</name>
    <dbReference type="NCBI Taxonomy" id="1738132"/>
    <lineage>
        <taxon>Eukaryota</taxon>
        <taxon>Fungi</taxon>
        <taxon>Dikarya</taxon>
        <taxon>Basidiomycota</taxon>
        <taxon>Agaricomycotina</taxon>
        <taxon>Agaricomycetes</taxon>
        <taxon>Agaricomycetidae</taxon>
        <taxon>Agaricales</taxon>
        <taxon>Marasmiineae</taxon>
        <taxon>Mycenaceae</taxon>
        <taxon>Roridomyces</taxon>
    </lineage>
</organism>
<reference evidence="1" key="1">
    <citation type="submission" date="2023-03" db="EMBL/GenBank/DDBJ databases">
        <title>Massive genome expansion in bonnet fungi (Mycena s.s.) driven by repeated elements and novel gene families across ecological guilds.</title>
        <authorList>
            <consortium name="Lawrence Berkeley National Laboratory"/>
            <person name="Harder C.B."/>
            <person name="Miyauchi S."/>
            <person name="Viragh M."/>
            <person name="Kuo A."/>
            <person name="Thoen E."/>
            <person name="Andreopoulos B."/>
            <person name="Lu D."/>
            <person name="Skrede I."/>
            <person name="Drula E."/>
            <person name="Henrissat B."/>
            <person name="Morin E."/>
            <person name="Kohler A."/>
            <person name="Barry K."/>
            <person name="LaButti K."/>
            <person name="Morin E."/>
            <person name="Salamov A."/>
            <person name="Lipzen A."/>
            <person name="Mereny Z."/>
            <person name="Hegedus B."/>
            <person name="Baldrian P."/>
            <person name="Stursova M."/>
            <person name="Weitz H."/>
            <person name="Taylor A."/>
            <person name="Grigoriev I.V."/>
            <person name="Nagy L.G."/>
            <person name="Martin F."/>
            <person name="Kauserud H."/>
        </authorList>
    </citation>
    <scope>NUCLEOTIDE SEQUENCE</scope>
    <source>
        <strain evidence="1">9284</strain>
    </source>
</reference>
<keyword evidence="2" id="KW-1185">Reference proteome</keyword>
<dbReference type="AlphaFoldDB" id="A0AAD7CGJ0"/>
<accession>A0AAD7CGJ0</accession>